<dbReference type="AlphaFoldDB" id="A0A194W8M9"/>
<gene>
    <name evidence="1" type="ORF">VM1G_07500</name>
</gene>
<evidence type="ECO:0000313" key="2">
    <source>
        <dbReference type="Proteomes" id="UP000078559"/>
    </source>
</evidence>
<dbReference type="Proteomes" id="UP000078559">
    <property type="component" value="Chromosome 8"/>
</dbReference>
<keyword evidence="2" id="KW-1185">Reference proteome</keyword>
<protein>
    <submittedName>
        <fullName evidence="1">Uncharacterized protein</fullName>
    </submittedName>
</protein>
<dbReference type="OrthoDB" id="2947935at2759"/>
<name>A0A194W8M9_CYTMA</name>
<dbReference type="EMBL" id="CM003105">
    <property type="protein sequence ID" value="KUI72430.1"/>
    <property type="molecule type" value="Genomic_DNA"/>
</dbReference>
<proteinExistence type="predicted"/>
<sequence length="182" mass="20214">MECFWPQIKKHFQRERAPSSVKLVDRTNCPAFLNLKKLTDDPDLHRYITGQARQLKLDLELPDPSTRGDLCRCPDRIDRELSAFRLGKKISGNEAGWQGALARRLVSYITSHLSANIDGNIPNALTGTPLDRKEYCPDRPSAGSPVAVIEAATCNIGDGKGTFDTTSVNLNDCFAYGDDKLY</sequence>
<evidence type="ECO:0000313" key="1">
    <source>
        <dbReference type="EMBL" id="KUI72430.1"/>
    </source>
</evidence>
<organism evidence="1 2">
    <name type="scientific">Cytospora mali</name>
    <name type="common">Apple Valsa canker fungus</name>
    <name type="synonym">Valsa mali</name>
    <dbReference type="NCBI Taxonomy" id="578113"/>
    <lineage>
        <taxon>Eukaryota</taxon>
        <taxon>Fungi</taxon>
        <taxon>Dikarya</taxon>
        <taxon>Ascomycota</taxon>
        <taxon>Pezizomycotina</taxon>
        <taxon>Sordariomycetes</taxon>
        <taxon>Sordariomycetidae</taxon>
        <taxon>Diaporthales</taxon>
        <taxon>Cytosporaceae</taxon>
        <taxon>Cytospora</taxon>
    </lineage>
</organism>
<accession>A0A194W8M9</accession>
<reference evidence="1" key="1">
    <citation type="submission" date="2014-12" db="EMBL/GenBank/DDBJ databases">
        <title>Genome Sequence of Valsa Canker Pathogens Uncovers a Specific Adaption of Colonization on Woody Bark.</title>
        <authorList>
            <person name="Yin Z."/>
            <person name="Liu H."/>
            <person name="Gao X."/>
            <person name="Li Z."/>
            <person name="Song N."/>
            <person name="Ke X."/>
            <person name="Dai Q."/>
            <person name="Wu Y."/>
            <person name="Sun Y."/>
            <person name="Xu J.-R."/>
            <person name="Kang Z.K."/>
            <person name="Wang L."/>
            <person name="Huang L."/>
        </authorList>
    </citation>
    <scope>NUCLEOTIDE SEQUENCE [LARGE SCALE GENOMIC DNA]</scope>
    <source>
        <strain evidence="1">03-8</strain>
    </source>
</reference>